<keyword evidence="3 7" id="KW-1133">Transmembrane helix</keyword>
<evidence type="ECO:0000256" key="7">
    <source>
        <dbReference type="HAMAP-Rule" id="MF_02065"/>
    </source>
</evidence>
<keyword evidence="6 7" id="KW-0961">Cell wall biogenesis/degradation</keyword>
<feature type="site" description="Important for catalytic activity" evidence="7">
    <location>
        <position position="260"/>
    </location>
</feature>
<keyword evidence="4 7" id="KW-0472">Membrane</keyword>
<dbReference type="EMBL" id="FNOB01000005">
    <property type="protein sequence ID" value="SDW64209.1"/>
    <property type="molecule type" value="Genomic_DNA"/>
</dbReference>
<keyword evidence="7" id="KW-0997">Cell inner membrane</keyword>
<comment type="similarity">
    <text evidence="7">Belongs to the transglycosylase MltG family.</text>
</comment>
<dbReference type="EC" id="4.2.2.29" evidence="7"/>
<evidence type="ECO:0000313" key="9">
    <source>
        <dbReference type="EMBL" id="SDW64209.1"/>
    </source>
</evidence>
<evidence type="ECO:0000313" key="11">
    <source>
        <dbReference type="Proteomes" id="UP000634647"/>
    </source>
</evidence>
<gene>
    <name evidence="7" type="primary">mltG</name>
    <name evidence="8" type="ORF">GCM10008024_11210</name>
    <name evidence="9" type="ORF">SAMN05444006_105191</name>
</gene>
<protein>
    <recommendedName>
        <fullName evidence="7">Endolytic murein transglycosylase</fullName>
        <ecNumber evidence="7">4.2.2.29</ecNumber>
    </recommendedName>
    <alternativeName>
        <fullName evidence="7">Peptidoglycan lytic transglycosylase</fullName>
    </alternativeName>
    <alternativeName>
        <fullName evidence="7">Peptidoglycan polymerization terminase</fullName>
    </alternativeName>
</protein>
<dbReference type="Gene3D" id="3.30.160.60">
    <property type="entry name" value="Classic Zinc Finger"/>
    <property type="match status" value="1"/>
</dbReference>
<dbReference type="GO" id="GO:0071555">
    <property type="term" value="P:cell wall organization"/>
    <property type="evidence" value="ECO:0007669"/>
    <property type="project" value="UniProtKB-KW"/>
</dbReference>
<keyword evidence="10" id="KW-1185">Reference proteome</keyword>
<dbReference type="CDD" id="cd08010">
    <property type="entry name" value="MltG_like"/>
    <property type="match status" value="1"/>
</dbReference>
<evidence type="ECO:0000256" key="1">
    <source>
        <dbReference type="ARBA" id="ARBA00022475"/>
    </source>
</evidence>
<evidence type="ECO:0000256" key="4">
    <source>
        <dbReference type="ARBA" id="ARBA00023136"/>
    </source>
</evidence>
<evidence type="ECO:0000256" key="5">
    <source>
        <dbReference type="ARBA" id="ARBA00023239"/>
    </source>
</evidence>
<keyword evidence="1 7" id="KW-1003">Cell membrane</keyword>
<dbReference type="AlphaFoldDB" id="A0AAN4ZYK6"/>
<dbReference type="Pfam" id="PF02618">
    <property type="entry name" value="YceG"/>
    <property type="match status" value="1"/>
</dbReference>
<comment type="caution">
    <text evidence="8">The sequence shown here is derived from an EMBL/GenBank/DDBJ whole genome shotgun (WGS) entry which is preliminary data.</text>
</comment>
<dbReference type="GO" id="GO:0008932">
    <property type="term" value="F:lytic endotransglycosylase activity"/>
    <property type="evidence" value="ECO:0007669"/>
    <property type="project" value="UniProtKB-UniRule"/>
</dbReference>
<name>A0AAN4ZYK6_9RHOB</name>
<reference evidence="8" key="1">
    <citation type="journal article" date="2014" name="Int. J. Syst. Evol. Microbiol.">
        <title>Complete genome sequence of Corynebacterium casei LMG S-19264T (=DSM 44701T), isolated from a smear-ripened cheese.</title>
        <authorList>
            <consortium name="US DOE Joint Genome Institute (JGI-PGF)"/>
            <person name="Walter F."/>
            <person name="Albersmeier A."/>
            <person name="Kalinowski J."/>
            <person name="Ruckert C."/>
        </authorList>
    </citation>
    <scope>NUCLEOTIDE SEQUENCE</scope>
    <source>
        <strain evidence="8">CGMCC 1.10859</strain>
    </source>
</reference>
<dbReference type="PANTHER" id="PTHR30518:SF2">
    <property type="entry name" value="ENDOLYTIC MUREIN TRANSGLYCOSYLASE"/>
    <property type="match status" value="1"/>
</dbReference>
<dbReference type="Proteomes" id="UP000634647">
    <property type="component" value="Unassembled WGS sequence"/>
</dbReference>
<comment type="function">
    <text evidence="7">Functions as a peptidoglycan terminase that cleaves nascent peptidoglycan strands endolytically to terminate their elongation.</text>
</comment>
<dbReference type="EMBL" id="BNAB01000004">
    <property type="protein sequence ID" value="GHE00291.1"/>
    <property type="molecule type" value="Genomic_DNA"/>
</dbReference>
<reference evidence="9 10" key="2">
    <citation type="submission" date="2016-10" db="EMBL/GenBank/DDBJ databases">
        <authorList>
            <person name="Varghese N."/>
            <person name="Submissions S."/>
        </authorList>
    </citation>
    <scope>NUCLEOTIDE SEQUENCE [LARGE SCALE GENOMIC DNA]</scope>
    <source>
        <strain evidence="9 10">DSM 24802</strain>
    </source>
</reference>
<evidence type="ECO:0000313" key="8">
    <source>
        <dbReference type="EMBL" id="GHE00291.1"/>
    </source>
</evidence>
<dbReference type="GO" id="GO:0009252">
    <property type="term" value="P:peptidoglycan biosynthetic process"/>
    <property type="evidence" value="ECO:0007669"/>
    <property type="project" value="UniProtKB-UniRule"/>
</dbReference>
<dbReference type="InterPro" id="IPR003770">
    <property type="entry name" value="MLTG-like"/>
</dbReference>
<evidence type="ECO:0000256" key="3">
    <source>
        <dbReference type="ARBA" id="ARBA00022989"/>
    </source>
</evidence>
<dbReference type="HAMAP" id="MF_02065">
    <property type="entry name" value="MltG"/>
    <property type="match status" value="1"/>
</dbReference>
<sequence length="395" mass="42882">MGRSVASNALTLFIVLLVAVAGFLEWSRQQFTGPGPLAQPICLRVDRGESLASLSGKLEKKGAISHAMLFRVGASYTDKGNKLKFGSYLIPKSESMKGILAIVTKGGQSTCGTEVNYRIGVTASTLEVRALDPVAGQYTQVASYDPVTTKTPPADLTRAEAEPDTRYRVILAEGVTSWDVLNALRHVDFLSGKVKDTPPEGSLSPDSYVVTKGEALDSLIQEMQGRQKKILAAAWKDRAKDLPYKTPEQALIMASLIEKETGVAQERAEVASVFVNRLDKGMRLQTDPAVIYGITKGHGVLGRGLRQSELRAKTPYNTYQIDGLPPTPICNPGKEAIEAALHPATTKYLYFVANGTGGHDFSQTLAEHNKNVEKWRKIQAEQQKQQQTGAPKNGN</sequence>
<dbReference type="PANTHER" id="PTHR30518">
    <property type="entry name" value="ENDOLYTIC MUREIN TRANSGLYCOSYLASE"/>
    <property type="match status" value="1"/>
</dbReference>
<reference evidence="8" key="3">
    <citation type="submission" date="2023-06" db="EMBL/GenBank/DDBJ databases">
        <authorList>
            <person name="Sun Q."/>
            <person name="Zhou Y."/>
        </authorList>
    </citation>
    <scope>NUCLEOTIDE SEQUENCE</scope>
    <source>
        <strain evidence="8">CGMCC 1.10859</strain>
    </source>
</reference>
<evidence type="ECO:0000313" key="10">
    <source>
        <dbReference type="Proteomes" id="UP000199541"/>
    </source>
</evidence>
<dbReference type="RefSeq" id="WP_035843067.1">
    <property type="nucleotide sequence ID" value="NZ_BNAB01000004.1"/>
</dbReference>
<dbReference type="Gene3D" id="3.30.1490.480">
    <property type="entry name" value="Endolytic murein transglycosylase"/>
    <property type="match status" value="1"/>
</dbReference>
<accession>A0AAN4ZYK6</accession>
<organism evidence="8 11">
    <name type="scientific">Allgaiera indica</name>
    <dbReference type="NCBI Taxonomy" id="765699"/>
    <lineage>
        <taxon>Bacteria</taxon>
        <taxon>Pseudomonadati</taxon>
        <taxon>Pseudomonadota</taxon>
        <taxon>Alphaproteobacteria</taxon>
        <taxon>Rhodobacterales</taxon>
        <taxon>Paracoccaceae</taxon>
        <taxon>Allgaiera</taxon>
    </lineage>
</organism>
<evidence type="ECO:0000256" key="6">
    <source>
        <dbReference type="ARBA" id="ARBA00023316"/>
    </source>
</evidence>
<dbReference type="FunFam" id="3.30.160.60:FF:000242">
    <property type="entry name" value="Endolytic murein transglycosylase"/>
    <property type="match status" value="1"/>
</dbReference>
<comment type="catalytic activity">
    <reaction evidence="7">
        <text>a peptidoglycan chain = a peptidoglycan chain with N-acetyl-1,6-anhydromuramyl-[peptide] at the reducing end + a peptidoglycan chain with N-acetylglucosamine at the non-reducing end.</text>
        <dbReference type="EC" id="4.2.2.29"/>
    </reaction>
</comment>
<dbReference type="NCBIfam" id="TIGR00247">
    <property type="entry name" value="endolytic transglycosylase MltG"/>
    <property type="match status" value="1"/>
</dbReference>
<keyword evidence="5 7" id="KW-0456">Lyase</keyword>
<evidence type="ECO:0000256" key="2">
    <source>
        <dbReference type="ARBA" id="ARBA00022692"/>
    </source>
</evidence>
<dbReference type="Proteomes" id="UP000199541">
    <property type="component" value="Unassembled WGS sequence"/>
</dbReference>
<proteinExistence type="inferred from homology"/>
<dbReference type="GO" id="GO:0005886">
    <property type="term" value="C:plasma membrane"/>
    <property type="evidence" value="ECO:0007669"/>
    <property type="project" value="UniProtKB-UniRule"/>
</dbReference>
<keyword evidence="2 7" id="KW-0812">Transmembrane</keyword>